<dbReference type="Gene3D" id="1.10.1660.10">
    <property type="match status" value="1"/>
</dbReference>
<dbReference type="PATRIC" id="fig|1432052.3.peg.3744"/>
<dbReference type="GeneID" id="93302652"/>
<accession>A0A1E3AQC9</accession>
<reference evidence="3 4" key="1">
    <citation type="submission" date="2016-07" db="EMBL/GenBank/DDBJ databases">
        <title>Characterization of isolates of Eisenbergiella tayi derived from blood cultures, using whole genome sequencing.</title>
        <authorList>
            <person name="Burdz T."/>
            <person name="Wiebe D."/>
            <person name="Huynh C."/>
            <person name="Bernard K."/>
        </authorList>
    </citation>
    <scope>NUCLEOTIDE SEQUENCE [LARGE SCALE GENOMIC DNA]</scope>
    <source>
        <strain evidence="3 4">NML 120489</strain>
    </source>
</reference>
<dbReference type="InterPro" id="IPR012925">
    <property type="entry name" value="TipAS_dom"/>
</dbReference>
<dbReference type="Proteomes" id="UP000095003">
    <property type="component" value="Unassembled WGS sequence"/>
</dbReference>
<evidence type="ECO:0000313" key="3">
    <source>
        <dbReference type="EMBL" id="ODM10945.1"/>
    </source>
</evidence>
<dbReference type="PANTHER" id="PTHR30204:SF90">
    <property type="entry name" value="HTH-TYPE TRANSCRIPTIONAL ACTIVATOR MTA"/>
    <property type="match status" value="1"/>
</dbReference>
<dbReference type="GO" id="GO:0003700">
    <property type="term" value="F:DNA-binding transcription factor activity"/>
    <property type="evidence" value="ECO:0007669"/>
    <property type="project" value="InterPro"/>
</dbReference>
<evidence type="ECO:0000313" key="4">
    <source>
        <dbReference type="Proteomes" id="UP000095003"/>
    </source>
</evidence>
<dbReference type="InterPro" id="IPR009061">
    <property type="entry name" value="DNA-bd_dom_put_sf"/>
</dbReference>
<dbReference type="PROSITE" id="PS50937">
    <property type="entry name" value="HTH_MERR_2"/>
    <property type="match status" value="1"/>
</dbReference>
<dbReference type="Pfam" id="PF13411">
    <property type="entry name" value="MerR_1"/>
    <property type="match status" value="1"/>
</dbReference>
<dbReference type="AlphaFoldDB" id="A0A1E3AQC9"/>
<keyword evidence="1" id="KW-0238">DNA-binding</keyword>
<evidence type="ECO:0000256" key="1">
    <source>
        <dbReference type="ARBA" id="ARBA00023125"/>
    </source>
</evidence>
<feature type="domain" description="HTH merR-type" evidence="2">
    <location>
        <begin position="1"/>
        <end position="70"/>
    </location>
</feature>
<gene>
    <name evidence="3" type="primary">mta_2</name>
    <name evidence="3" type="ORF">BEH84_03374</name>
</gene>
<evidence type="ECO:0000259" key="2">
    <source>
        <dbReference type="PROSITE" id="PS50937"/>
    </source>
</evidence>
<organism evidence="3 4">
    <name type="scientific">Eisenbergiella tayi</name>
    <dbReference type="NCBI Taxonomy" id="1432052"/>
    <lineage>
        <taxon>Bacteria</taxon>
        <taxon>Bacillati</taxon>
        <taxon>Bacillota</taxon>
        <taxon>Clostridia</taxon>
        <taxon>Lachnospirales</taxon>
        <taxon>Lachnospiraceae</taxon>
        <taxon>Eisenbergiella</taxon>
    </lineage>
</organism>
<comment type="caution">
    <text evidence="3">The sequence shown here is derived from an EMBL/GenBank/DDBJ whole genome shotgun (WGS) entry which is preliminary data.</text>
</comment>
<dbReference type="Pfam" id="PF07739">
    <property type="entry name" value="TipAS"/>
    <property type="match status" value="1"/>
</dbReference>
<dbReference type="SMART" id="SM00422">
    <property type="entry name" value="HTH_MERR"/>
    <property type="match status" value="1"/>
</dbReference>
<protein>
    <submittedName>
        <fullName evidence="3">HTH-type transcriptional activator mta</fullName>
    </submittedName>
</protein>
<dbReference type="GO" id="GO:0003677">
    <property type="term" value="F:DNA binding"/>
    <property type="evidence" value="ECO:0007669"/>
    <property type="project" value="UniProtKB-KW"/>
</dbReference>
<name>A0A1E3AQC9_9FIRM</name>
<dbReference type="InterPro" id="IPR047057">
    <property type="entry name" value="MerR_fam"/>
</dbReference>
<sequence length="288" mass="33488">MKTISQVASLTGISTRTLQYYDEIDLLKPSELTPSGYRLYNDEALEKLQQILFYKELNFKLNEIKEILQKPEYDKIEAFKKQKKLLSLKRSRIDKLIALLERLEKGESCMSFKEFDLSEYIEALEQFKNEKSEEVIKHWGSIENFNQFIQKIKDDESNAAQLAIKQFGSIEKYTEAMKYNLEHFSEIMEQIDEVSQNADEILKKSDELFLQLTADISKDVTTEEIQDIVREIVEFTNKNNSIVDMGEGYWDFVIDSYSNEAAKGITEKKYGAGSADYIARALKVYFGK</sequence>
<dbReference type="PANTHER" id="PTHR30204">
    <property type="entry name" value="REDOX-CYCLING DRUG-SENSING TRANSCRIPTIONAL ACTIVATOR SOXR"/>
    <property type="match status" value="1"/>
</dbReference>
<dbReference type="SUPFAM" id="SSF46955">
    <property type="entry name" value="Putative DNA-binding domain"/>
    <property type="match status" value="1"/>
</dbReference>
<dbReference type="EMBL" id="MCGI01000003">
    <property type="protein sequence ID" value="ODM10945.1"/>
    <property type="molecule type" value="Genomic_DNA"/>
</dbReference>
<dbReference type="InterPro" id="IPR000551">
    <property type="entry name" value="MerR-type_HTH_dom"/>
</dbReference>
<dbReference type="CDD" id="cd01106">
    <property type="entry name" value="HTH_TipAL-Mta"/>
    <property type="match status" value="1"/>
</dbReference>
<proteinExistence type="predicted"/>
<dbReference type="RefSeq" id="WP_069157660.1">
    <property type="nucleotide sequence ID" value="NZ_DBFYTC010000164.1"/>
</dbReference>